<reference evidence="1" key="1">
    <citation type="journal article" date="2014" name="Nat. Commun.">
        <title>The emerging biofuel crop Camelina sativa retains a highly undifferentiated hexaploid genome structure.</title>
        <authorList>
            <person name="Kagale S."/>
            <person name="Koh C."/>
            <person name="Nixon J."/>
            <person name="Bollina V."/>
            <person name="Clarke W.E."/>
            <person name="Tuteja R."/>
            <person name="Spillane C."/>
            <person name="Robinson S.J."/>
            <person name="Links M.G."/>
            <person name="Clarke C."/>
            <person name="Higgins E.E."/>
            <person name="Huebert T."/>
            <person name="Sharpe A.G."/>
            <person name="Parkin I.A."/>
        </authorList>
    </citation>
    <scope>NUCLEOTIDE SEQUENCE [LARGE SCALE GENOMIC DNA]</scope>
    <source>
        <strain evidence="1">cv. DH55</strain>
    </source>
</reference>
<keyword evidence="1" id="KW-1185">Reference proteome</keyword>
<reference evidence="2" key="2">
    <citation type="submission" date="2025-08" db="UniProtKB">
        <authorList>
            <consortium name="RefSeq"/>
        </authorList>
    </citation>
    <scope>IDENTIFICATION</scope>
    <source>
        <tissue evidence="2">Leaf</tissue>
    </source>
</reference>
<dbReference type="GeneID" id="109128681"/>
<evidence type="ECO:0000313" key="2">
    <source>
        <dbReference type="RefSeq" id="XP_019091070.1"/>
    </source>
</evidence>
<gene>
    <name evidence="2" type="primary">LOC109128681</name>
</gene>
<dbReference type="CDD" id="cd09272">
    <property type="entry name" value="RNase_HI_RT_Ty1"/>
    <property type="match status" value="1"/>
</dbReference>
<evidence type="ECO:0000313" key="1">
    <source>
        <dbReference type="Proteomes" id="UP000694864"/>
    </source>
</evidence>
<accession>A0ABM1QWD2</accession>
<proteinExistence type="predicted"/>
<organism evidence="1 2">
    <name type="scientific">Camelina sativa</name>
    <name type="common">False flax</name>
    <name type="synonym">Myagrum sativum</name>
    <dbReference type="NCBI Taxonomy" id="90675"/>
    <lineage>
        <taxon>Eukaryota</taxon>
        <taxon>Viridiplantae</taxon>
        <taxon>Streptophyta</taxon>
        <taxon>Embryophyta</taxon>
        <taxon>Tracheophyta</taxon>
        <taxon>Spermatophyta</taxon>
        <taxon>Magnoliopsida</taxon>
        <taxon>eudicotyledons</taxon>
        <taxon>Gunneridae</taxon>
        <taxon>Pentapetalae</taxon>
        <taxon>rosids</taxon>
        <taxon>malvids</taxon>
        <taxon>Brassicales</taxon>
        <taxon>Brassicaceae</taxon>
        <taxon>Camelineae</taxon>
        <taxon>Camelina</taxon>
    </lineage>
</organism>
<dbReference type="Proteomes" id="UP000694864">
    <property type="component" value="Chromosome 14"/>
</dbReference>
<name>A0ABM1QWD2_CAMSA</name>
<dbReference type="PANTHER" id="PTHR11439">
    <property type="entry name" value="GAG-POL-RELATED RETROTRANSPOSON"/>
    <property type="match status" value="1"/>
</dbReference>
<protein>
    <submittedName>
        <fullName evidence="2">Uncharacterized protein LOC109128681</fullName>
    </submittedName>
</protein>
<dbReference type="RefSeq" id="XP_019091070.1">
    <property type="nucleotide sequence ID" value="XM_019235525.1"/>
</dbReference>
<dbReference type="PANTHER" id="PTHR11439:SF517">
    <property type="entry name" value="CYSTEINE-RICH RLK (RECEPTOR-LIKE PROTEIN KINASE) 8"/>
    <property type="match status" value="1"/>
</dbReference>
<sequence length="265" mass="30634">MCLACRQLRPVGAGYFQAGTNLSVADEWRERMEDLFQSLRCPDQYWELNAEFSRLVVYTGRALESESTQEKYALEVLKHFNMEKCNVVYNPMVPRSKLDVDEEGEKVDDTLYKQIIGSLMYLTTTRPNMQFTISLLSRYMAKPTQLHLQAAKRVLRNLRGTMDYGIWYKQEGTGEVWVYTASNFAGDADSRKSTSDEAVVAWLSKKQPIITLFTTEAEYVTTSVCACQAIWFKRVFKEVEYGEESTIIMYENTSTIKLSKYPVFY</sequence>